<evidence type="ECO:0000313" key="2">
    <source>
        <dbReference type="Proteomes" id="UP001497482"/>
    </source>
</evidence>
<dbReference type="Proteomes" id="UP001497482">
    <property type="component" value="Chromosome 6"/>
</dbReference>
<dbReference type="AlphaFoldDB" id="A0AAV2M3D3"/>
<sequence>MPCPPGLLLPAAPPACTQSLAWDTAPHSLPPALLCPLGLLFLPVLSLYCVLLSPSSLPSPACLVPLVCCLPCLCPSPAAFNLLCLLLPCPAPLFLPLLTCCCLLLLPGCHPSPWVCSYCSPALPSSPLASALGCILCLLSAWLLCPAPSPDSASCSLWALPGCAHSWFAYALVRCHELLSFCLAPVPAPCADNHHTTYDLGATTGVSLLS</sequence>
<gene>
    <name evidence="1" type="ORF">KC01_LOCUS34844</name>
</gene>
<accession>A0AAV2M3D3</accession>
<dbReference type="EMBL" id="OZ035828">
    <property type="protein sequence ID" value="CAL1607829.1"/>
    <property type="molecule type" value="Genomic_DNA"/>
</dbReference>
<proteinExistence type="predicted"/>
<keyword evidence="2" id="KW-1185">Reference proteome</keyword>
<reference evidence="1 2" key="1">
    <citation type="submission" date="2024-04" db="EMBL/GenBank/DDBJ databases">
        <authorList>
            <person name="Waldvogel A.-M."/>
            <person name="Schoenle A."/>
        </authorList>
    </citation>
    <scope>NUCLEOTIDE SEQUENCE [LARGE SCALE GENOMIC DNA]</scope>
</reference>
<evidence type="ECO:0000313" key="1">
    <source>
        <dbReference type="EMBL" id="CAL1607829.1"/>
    </source>
</evidence>
<organism evidence="1 2">
    <name type="scientific">Knipowitschia caucasica</name>
    <name type="common">Caucasian dwarf goby</name>
    <name type="synonym">Pomatoschistus caucasicus</name>
    <dbReference type="NCBI Taxonomy" id="637954"/>
    <lineage>
        <taxon>Eukaryota</taxon>
        <taxon>Metazoa</taxon>
        <taxon>Chordata</taxon>
        <taxon>Craniata</taxon>
        <taxon>Vertebrata</taxon>
        <taxon>Euteleostomi</taxon>
        <taxon>Actinopterygii</taxon>
        <taxon>Neopterygii</taxon>
        <taxon>Teleostei</taxon>
        <taxon>Neoteleostei</taxon>
        <taxon>Acanthomorphata</taxon>
        <taxon>Gobiaria</taxon>
        <taxon>Gobiiformes</taxon>
        <taxon>Gobioidei</taxon>
        <taxon>Gobiidae</taxon>
        <taxon>Gobiinae</taxon>
        <taxon>Knipowitschia</taxon>
    </lineage>
</organism>
<name>A0AAV2M3D3_KNICA</name>
<protein>
    <submittedName>
        <fullName evidence="1">Uncharacterized protein</fullName>
    </submittedName>
</protein>